<keyword evidence="15" id="KW-1185">Reference proteome</keyword>
<organism evidence="14 15">
    <name type="scientific">Pocillopora damicornis</name>
    <name type="common">Cauliflower coral</name>
    <name type="synonym">Millepora damicornis</name>
    <dbReference type="NCBI Taxonomy" id="46731"/>
    <lineage>
        <taxon>Eukaryota</taxon>
        <taxon>Metazoa</taxon>
        <taxon>Cnidaria</taxon>
        <taxon>Anthozoa</taxon>
        <taxon>Hexacorallia</taxon>
        <taxon>Scleractinia</taxon>
        <taxon>Astrocoeniina</taxon>
        <taxon>Pocilloporidae</taxon>
        <taxon>Pocillopora</taxon>
    </lineage>
</organism>
<sequence length="152" mass="17910">MVHYCCAYDCKNNSTDKDFSFHSFPKDKKLIKVWITRIKRDPKKDFKVTESMKVCSDHFMPGDFISSASRKRKLKKGACPSVFSWTSQAQERSLPAKRSKLQEEKEILKAEITATACEVPCFFTDFESTTLLWLHAQRPHRTQRKHHEYNFR</sequence>
<dbReference type="InterPro" id="IPR026516">
    <property type="entry name" value="THAP1/10"/>
</dbReference>
<name>A0A3M6UET9_POCDA</name>
<keyword evidence="10" id="KW-0539">Nucleus</keyword>
<dbReference type="AlphaFoldDB" id="A0A3M6UET9"/>
<evidence type="ECO:0000256" key="3">
    <source>
        <dbReference type="ARBA" id="ARBA00022723"/>
    </source>
</evidence>
<evidence type="ECO:0000256" key="2">
    <source>
        <dbReference type="ARBA" id="ARBA00006177"/>
    </source>
</evidence>
<keyword evidence="9" id="KW-0804">Transcription</keyword>
<dbReference type="Proteomes" id="UP000275408">
    <property type="component" value="Unassembled WGS sequence"/>
</dbReference>
<reference evidence="14 15" key="1">
    <citation type="journal article" date="2018" name="Sci. Rep.">
        <title>Comparative analysis of the Pocillopora damicornis genome highlights role of immune system in coral evolution.</title>
        <authorList>
            <person name="Cunning R."/>
            <person name="Bay R.A."/>
            <person name="Gillette P."/>
            <person name="Baker A.C."/>
            <person name="Traylor-Knowles N."/>
        </authorList>
    </citation>
    <scope>NUCLEOTIDE SEQUENCE [LARGE SCALE GENOMIC DNA]</scope>
    <source>
        <strain evidence="14">RSMAS</strain>
        <tissue evidence="14">Whole animal</tissue>
    </source>
</reference>
<evidence type="ECO:0000256" key="8">
    <source>
        <dbReference type="ARBA" id="ARBA00023125"/>
    </source>
</evidence>
<keyword evidence="5" id="KW-0862">Zinc</keyword>
<evidence type="ECO:0000256" key="9">
    <source>
        <dbReference type="ARBA" id="ARBA00023163"/>
    </source>
</evidence>
<dbReference type="SMART" id="SM00980">
    <property type="entry name" value="THAP"/>
    <property type="match status" value="1"/>
</dbReference>
<dbReference type="PANTHER" id="PTHR46600:SF1">
    <property type="entry name" value="THAP DOMAIN-CONTAINING PROTEIN 1"/>
    <property type="match status" value="1"/>
</dbReference>
<keyword evidence="11" id="KW-0131">Cell cycle</keyword>
<keyword evidence="6" id="KW-0805">Transcription regulation</keyword>
<evidence type="ECO:0000256" key="10">
    <source>
        <dbReference type="ARBA" id="ARBA00023242"/>
    </source>
</evidence>
<comment type="subcellular location">
    <subcellularLocation>
        <location evidence="1">Nucleus</location>
        <location evidence="1">Nucleoplasm</location>
    </subcellularLocation>
</comment>
<feature type="domain" description="THAP-type" evidence="13">
    <location>
        <begin position="1"/>
        <end position="83"/>
    </location>
</feature>
<proteinExistence type="inferred from homology"/>
<keyword evidence="3" id="KW-0479">Metal-binding</keyword>
<dbReference type="SMART" id="SM00692">
    <property type="entry name" value="DM3"/>
    <property type="match status" value="1"/>
</dbReference>
<evidence type="ECO:0000256" key="12">
    <source>
        <dbReference type="PROSITE-ProRule" id="PRU00309"/>
    </source>
</evidence>
<comment type="similarity">
    <text evidence="2">Belongs to the THAP1 family.</text>
</comment>
<evidence type="ECO:0000256" key="7">
    <source>
        <dbReference type="ARBA" id="ARBA00023054"/>
    </source>
</evidence>
<dbReference type="Pfam" id="PF05485">
    <property type="entry name" value="THAP"/>
    <property type="match status" value="1"/>
</dbReference>
<dbReference type="Gene3D" id="6.20.210.20">
    <property type="entry name" value="THAP domain"/>
    <property type="match status" value="1"/>
</dbReference>
<dbReference type="GO" id="GO:0008270">
    <property type="term" value="F:zinc ion binding"/>
    <property type="evidence" value="ECO:0007669"/>
    <property type="project" value="UniProtKB-KW"/>
</dbReference>
<evidence type="ECO:0000313" key="15">
    <source>
        <dbReference type="Proteomes" id="UP000275408"/>
    </source>
</evidence>
<evidence type="ECO:0000256" key="1">
    <source>
        <dbReference type="ARBA" id="ARBA00004642"/>
    </source>
</evidence>
<dbReference type="SUPFAM" id="SSF57716">
    <property type="entry name" value="Glucocorticoid receptor-like (DNA-binding domain)"/>
    <property type="match status" value="1"/>
</dbReference>
<dbReference type="EMBL" id="RCHS01001679">
    <property type="protein sequence ID" value="RMX52191.1"/>
    <property type="molecule type" value="Genomic_DNA"/>
</dbReference>
<dbReference type="InterPro" id="IPR038441">
    <property type="entry name" value="THAP_Znf_sf"/>
</dbReference>
<evidence type="ECO:0000256" key="4">
    <source>
        <dbReference type="ARBA" id="ARBA00022771"/>
    </source>
</evidence>
<keyword evidence="4 12" id="KW-0863">Zinc-finger</keyword>
<keyword evidence="8 12" id="KW-0238">DNA-binding</keyword>
<accession>A0A3M6UET9</accession>
<comment type="caution">
    <text evidence="14">The sequence shown here is derived from an EMBL/GenBank/DDBJ whole genome shotgun (WGS) entry which is preliminary data.</text>
</comment>
<dbReference type="PANTHER" id="PTHR46600">
    <property type="entry name" value="THAP DOMAIN-CONTAINING"/>
    <property type="match status" value="1"/>
</dbReference>
<dbReference type="GO" id="GO:0005654">
    <property type="term" value="C:nucleoplasm"/>
    <property type="evidence" value="ECO:0007669"/>
    <property type="project" value="UniProtKB-SubCell"/>
</dbReference>
<evidence type="ECO:0000256" key="5">
    <source>
        <dbReference type="ARBA" id="ARBA00022833"/>
    </source>
</evidence>
<evidence type="ECO:0000256" key="6">
    <source>
        <dbReference type="ARBA" id="ARBA00023015"/>
    </source>
</evidence>
<gene>
    <name evidence="14" type="ORF">pdam_00024471</name>
</gene>
<evidence type="ECO:0000256" key="11">
    <source>
        <dbReference type="ARBA" id="ARBA00023306"/>
    </source>
</evidence>
<evidence type="ECO:0000313" key="14">
    <source>
        <dbReference type="EMBL" id="RMX52191.1"/>
    </source>
</evidence>
<evidence type="ECO:0000259" key="13">
    <source>
        <dbReference type="PROSITE" id="PS50950"/>
    </source>
</evidence>
<protein>
    <recommendedName>
        <fullName evidence="13">THAP-type domain-containing protein</fullName>
    </recommendedName>
</protein>
<dbReference type="InterPro" id="IPR006612">
    <property type="entry name" value="THAP_Znf"/>
</dbReference>
<dbReference type="PROSITE" id="PS50950">
    <property type="entry name" value="ZF_THAP"/>
    <property type="match status" value="1"/>
</dbReference>
<dbReference type="GO" id="GO:0043565">
    <property type="term" value="F:sequence-specific DNA binding"/>
    <property type="evidence" value="ECO:0007669"/>
    <property type="project" value="InterPro"/>
</dbReference>
<keyword evidence="7" id="KW-0175">Coiled coil</keyword>